<dbReference type="AlphaFoldDB" id="A0A6A5QSI9"/>
<name>A0A6A5QSI9_AMPQU</name>
<organism evidence="2 3">
    <name type="scientific">Ampelomyces quisqualis</name>
    <name type="common">Powdery mildew agent</name>
    <dbReference type="NCBI Taxonomy" id="50730"/>
    <lineage>
        <taxon>Eukaryota</taxon>
        <taxon>Fungi</taxon>
        <taxon>Dikarya</taxon>
        <taxon>Ascomycota</taxon>
        <taxon>Pezizomycotina</taxon>
        <taxon>Dothideomycetes</taxon>
        <taxon>Pleosporomycetidae</taxon>
        <taxon>Pleosporales</taxon>
        <taxon>Pleosporineae</taxon>
        <taxon>Phaeosphaeriaceae</taxon>
        <taxon>Ampelomyces</taxon>
    </lineage>
</organism>
<keyword evidence="3" id="KW-1185">Reference proteome</keyword>
<evidence type="ECO:0000313" key="3">
    <source>
        <dbReference type="Proteomes" id="UP000800096"/>
    </source>
</evidence>
<sequence length="66" mass="7763">MDGIYDDVTFSDGVWVSLPAFFSFRRFCLEWTLVIYACAIPYFVTSIMYPQHQHQQTSSQQIKHPN</sequence>
<feature type="transmembrane region" description="Helical" evidence="1">
    <location>
        <begin position="31"/>
        <end position="49"/>
    </location>
</feature>
<gene>
    <name evidence="2" type="ORF">BDU57DRAFT_513912</name>
</gene>
<keyword evidence="1" id="KW-0472">Membrane</keyword>
<evidence type="ECO:0000256" key="1">
    <source>
        <dbReference type="SAM" id="Phobius"/>
    </source>
</evidence>
<keyword evidence="1" id="KW-0812">Transmembrane</keyword>
<dbReference type="EMBL" id="ML979134">
    <property type="protein sequence ID" value="KAF1917586.1"/>
    <property type="molecule type" value="Genomic_DNA"/>
</dbReference>
<evidence type="ECO:0000313" key="2">
    <source>
        <dbReference type="EMBL" id="KAF1917586.1"/>
    </source>
</evidence>
<keyword evidence="1" id="KW-1133">Transmembrane helix</keyword>
<dbReference type="Proteomes" id="UP000800096">
    <property type="component" value="Unassembled WGS sequence"/>
</dbReference>
<reference evidence="2" key="1">
    <citation type="journal article" date="2020" name="Stud. Mycol.">
        <title>101 Dothideomycetes genomes: a test case for predicting lifestyles and emergence of pathogens.</title>
        <authorList>
            <person name="Haridas S."/>
            <person name="Albert R."/>
            <person name="Binder M."/>
            <person name="Bloem J."/>
            <person name="Labutti K."/>
            <person name="Salamov A."/>
            <person name="Andreopoulos B."/>
            <person name="Baker S."/>
            <person name="Barry K."/>
            <person name="Bills G."/>
            <person name="Bluhm B."/>
            <person name="Cannon C."/>
            <person name="Castanera R."/>
            <person name="Culley D."/>
            <person name="Daum C."/>
            <person name="Ezra D."/>
            <person name="Gonzalez J."/>
            <person name="Henrissat B."/>
            <person name="Kuo A."/>
            <person name="Liang C."/>
            <person name="Lipzen A."/>
            <person name="Lutzoni F."/>
            <person name="Magnuson J."/>
            <person name="Mondo S."/>
            <person name="Nolan M."/>
            <person name="Ohm R."/>
            <person name="Pangilinan J."/>
            <person name="Park H.-J."/>
            <person name="Ramirez L."/>
            <person name="Alfaro M."/>
            <person name="Sun H."/>
            <person name="Tritt A."/>
            <person name="Yoshinaga Y."/>
            <person name="Zwiers L.-H."/>
            <person name="Turgeon B."/>
            <person name="Goodwin S."/>
            <person name="Spatafora J."/>
            <person name="Crous P."/>
            <person name="Grigoriev I."/>
        </authorList>
    </citation>
    <scope>NUCLEOTIDE SEQUENCE</scope>
    <source>
        <strain evidence="2">HMLAC05119</strain>
    </source>
</reference>
<accession>A0A6A5QSI9</accession>
<protein>
    <submittedName>
        <fullName evidence="2">Uncharacterized protein</fullName>
    </submittedName>
</protein>
<proteinExistence type="predicted"/>
<feature type="non-terminal residue" evidence="2">
    <location>
        <position position="66"/>
    </location>
</feature>